<accession>A0A553V2J2</accession>
<dbReference type="InterPro" id="IPR029479">
    <property type="entry name" value="Nitroreductase"/>
</dbReference>
<dbReference type="AlphaFoldDB" id="A0A553V2J2"/>
<proteinExistence type="inferred from homology"/>
<dbReference type="EMBL" id="VKGC01000002">
    <property type="protein sequence ID" value="TSA86650.1"/>
    <property type="molecule type" value="Genomic_DNA"/>
</dbReference>
<keyword evidence="2" id="KW-0521">NADP</keyword>
<dbReference type="Proteomes" id="UP000319322">
    <property type="component" value="Unassembled WGS sequence"/>
</dbReference>
<evidence type="ECO:0000259" key="4">
    <source>
        <dbReference type="Pfam" id="PF00881"/>
    </source>
</evidence>
<dbReference type="PANTHER" id="PTHR43673:SF10">
    <property type="entry name" value="NADH DEHYDROGENASE_NAD(P)H NITROREDUCTASE XCC3605-RELATED"/>
    <property type="match status" value="1"/>
</dbReference>
<evidence type="ECO:0000256" key="3">
    <source>
        <dbReference type="ARBA" id="ARBA00023002"/>
    </source>
</evidence>
<keyword evidence="6" id="KW-1185">Reference proteome</keyword>
<comment type="caution">
    <text evidence="5">The sequence shown here is derived from an EMBL/GenBank/DDBJ whole genome shotgun (WGS) entry which is preliminary data.</text>
</comment>
<dbReference type="GO" id="GO:0016491">
    <property type="term" value="F:oxidoreductase activity"/>
    <property type="evidence" value="ECO:0007669"/>
    <property type="project" value="UniProtKB-KW"/>
</dbReference>
<organism evidence="5 6">
    <name type="scientific">Helicobacter mehlei</name>
    <dbReference type="NCBI Taxonomy" id="2316080"/>
    <lineage>
        <taxon>Bacteria</taxon>
        <taxon>Pseudomonadati</taxon>
        <taxon>Campylobacterota</taxon>
        <taxon>Epsilonproteobacteria</taxon>
        <taxon>Campylobacterales</taxon>
        <taxon>Helicobacteraceae</taxon>
        <taxon>Helicobacter</taxon>
    </lineage>
</organism>
<dbReference type="InterPro" id="IPR033878">
    <property type="entry name" value="NfsB-like"/>
</dbReference>
<dbReference type="InterPro" id="IPR000415">
    <property type="entry name" value="Nitroreductase-like"/>
</dbReference>
<evidence type="ECO:0000313" key="6">
    <source>
        <dbReference type="Proteomes" id="UP000319322"/>
    </source>
</evidence>
<dbReference type="SUPFAM" id="SSF55469">
    <property type="entry name" value="FMN-dependent nitroreductase-like"/>
    <property type="match status" value="1"/>
</dbReference>
<dbReference type="RefSeq" id="WP_120947683.1">
    <property type="nucleotide sequence ID" value="NZ_QXQP01000005.1"/>
</dbReference>
<dbReference type="OrthoDB" id="9809288at2"/>
<name>A0A553V2J2_9HELI</name>
<reference evidence="6" key="1">
    <citation type="submission" date="2019-07" db="EMBL/GenBank/DDBJ databases">
        <title>Helicobacter labacensis sp. nov., Helicobacter mehlei sp. nov. and Helicobacter vulpis sp. nov., isolated from gastric mucosa of red fox (Vulpis vulpis).</title>
        <authorList>
            <person name="Papic B."/>
        </authorList>
    </citation>
    <scope>NUCLEOTIDE SEQUENCE [LARGE SCALE GENOMIC DNA]</scope>
    <source>
        <strain evidence="6">L8b</strain>
    </source>
</reference>
<keyword evidence="3" id="KW-0560">Oxidoreductase</keyword>
<reference evidence="5 6" key="2">
    <citation type="submission" date="2019-07" db="EMBL/GenBank/DDBJ databases">
        <title>Helicobacter labacensis sp. nov., Helicobacter mehlei sp. nov. and Helicobacter vulpis sp. nov., isolated from gastric mucosa of red fox (Vulpis vulpis).</title>
        <authorList>
            <person name="Kusar D."/>
            <person name="Gruntar I."/>
            <person name="Pate M."/>
            <person name="Zajc U."/>
            <person name="Ocepek M."/>
        </authorList>
    </citation>
    <scope>NUCLEOTIDE SEQUENCE [LARGE SCALE GENOMIC DNA]</scope>
    <source>
        <strain evidence="5 6">L8b</strain>
    </source>
</reference>
<dbReference type="PANTHER" id="PTHR43673">
    <property type="entry name" value="NAD(P)H NITROREDUCTASE YDGI-RELATED"/>
    <property type="match status" value="1"/>
</dbReference>
<evidence type="ECO:0000256" key="2">
    <source>
        <dbReference type="ARBA" id="ARBA00022857"/>
    </source>
</evidence>
<feature type="domain" description="Nitroreductase" evidence="4">
    <location>
        <begin position="18"/>
        <end position="190"/>
    </location>
</feature>
<dbReference type="CDD" id="cd02149">
    <property type="entry name" value="NfsB-like"/>
    <property type="match status" value="1"/>
</dbReference>
<protein>
    <submittedName>
        <fullName evidence="5">NAD(P)H-dependent oxidoreductase</fullName>
    </submittedName>
</protein>
<evidence type="ECO:0000313" key="5">
    <source>
        <dbReference type="EMBL" id="TSA86650.1"/>
    </source>
</evidence>
<evidence type="ECO:0000256" key="1">
    <source>
        <dbReference type="ARBA" id="ARBA00007118"/>
    </source>
</evidence>
<dbReference type="Pfam" id="PF00881">
    <property type="entry name" value="Nitroreductase"/>
    <property type="match status" value="1"/>
</dbReference>
<dbReference type="Gene3D" id="3.40.109.10">
    <property type="entry name" value="NADH Oxidase"/>
    <property type="match status" value="1"/>
</dbReference>
<gene>
    <name evidence="5" type="ORF">FNE76_01615</name>
</gene>
<sequence>MQHPKPLHHGDLNAFLHRRFACKKFDASYTLPKETLELILEAARLAPSSYNTQPWEFVVVRGKLKDQLLPHVFFNADMIQSCSALVVVGYMHAGSLNAEYLRGFYTQEYHQRVANGVEALLKDRLKNDLTLIEGYMKEQCYIAVGQMTLVATLLGVDSCIIGGFDAIKVKHVLNAHFNPPHIACLVALGKADMPTTKKARKHKDSAIKWL</sequence>
<comment type="similarity">
    <text evidence="1">Belongs to the nitroreductase family.</text>
</comment>